<dbReference type="Pfam" id="PF00854">
    <property type="entry name" value="PTR2"/>
    <property type="match status" value="1"/>
</dbReference>
<evidence type="ECO:0000256" key="1">
    <source>
        <dbReference type="ARBA" id="ARBA00004141"/>
    </source>
</evidence>
<dbReference type="SUPFAM" id="SSF103473">
    <property type="entry name" value="MFS general substrate transporter"/>
    <property type="match status" value="1"/>
</dbReference>
<evidence type="ECO:0000313" key="11">
    <source>
        <dbReference type="Proteomes" id="UP000195402"/>
    </source>
</evidence>
<dbReference type="OrthoDB" id="8904098at2759"/>
<keyword evidence="5 9" id="KW-0812">Transmembrane</keyword>
<dbReference type="AlphaFoldDB" id="A0A200QZG1"/>
<dbReference type="InterPro" id="IPR044739">
    <property type="entry name" value="NRT1/PTR"/>
</dbReference>
<dbReference type="FunCoup" id="A0A200QZG1">
    <property type="interactions" value="1550"/>
</dbReference>
<keyword evidence="11" id="KW-1185">Reference proteome</keyword>
<feature type="transmembrane region" description="Helical" evidence="9">
    <location>
        <begin position="56"/>
        <end position="78"/>
    </location>
</feature>
<dbReference type="GO" id="GO:0042937">
    <property type="term" value="F:tripeptide transmembrane transporter activity"/>
    <property type="evidence" value="ECO:0007669"/>
    <property type="project" value="InterPro"/>
</dbReference>
<feature type="transmembrane region" description="Helical" evidence="9">
    <location>
        <begin position="394"/>
        <end position="416"/>
    </location>
</feature>
<gene>
    <name evidence="10" type="ORF">BVC80_6987g2</name>
</gene>
<feature type="region of interest" description="Disordered" evidence="8">
    <location>
        <begin position="1"/>
        <end position="29"/>
    </location>
</feature>
<evidence type="ECO:0000256" key="5">
    <source>
        <dbReference type="ARBA" id="ARBA00022692"/>
    </source>
</evidence>
<feature type="transmembrane region" description="Helical" evidence="9">
    <location>
        <begin position="167"/>
        <end position="187"/>
    </location>
</feature>
<feature type="transmembrane region" description="Helical" evidence="9">
    <location>
        <begin position="437"/>
        <end position="457"/>
    </location>
</feature>
<accession>A0A200QZG1</accession>
<evidence type="ECO:0000256" key="3">
    <source>
        <dbReference type="ARBA" id="ARBA00022448"/>
    </source>
</evidence>
<feature type="transmembrane region" description="Helical" evidence="9">
    <location>
        <begin position="489"/>
        <end position="508"/>
    </location>
</feature>
<comment type="caution">
    <text evidence="10">The sequence shown here is derived from an EMBL/GenBank/DDBJ whole genome shotgun (WGS) entry which is preliminary data.</text>
</comment>
<proteinExistence type="inferred from homology"/>
<feature type="transmembrane region" description="Helical" evidence="9">
    <location>
        <begin position="241"/>
        <end position="261"/>
    </location>
</feature>
<organism evidence="10 11">
    <name type="scientific">Macleaya cordata</name>
    <name type="common">Five-seeded plume-poppy</name>
    <name type="synonym">Bocconia cordata</name>
    <dbReference type="NCBI Taxonomy" id="56857"/>
    <lineage>
        <taxon>Eukaryota</taxon>
        <taxon>Viridiplantae</taxon>
        <taxon>Streptophyta</taxon>
        <taxon>Embryophyta</taxon>
        <taxon>Tracheophyta</taxon>
        <taxon>Spermatophyta</taxon>
        <taxon>Magnoliopsida</taxon>
        <taxon>Ranunculales</taxon>
        <taxon>Papaveraceae</taxon>
        <taxon>Papaveroideae</taxon>
        <taxon>Macleaya</taxon>
    </lineage>
</organism>
<sequence>MAVTGVVANGESDEPLLNSSSNHGGERNNSSFVEGVVDYRGGRVINRSKYGGWRSASFIIGLDIAETFTYFGITSNLISYLTGPLRLSTVTAAQNINAWAGVVWMLPLLGAFVADSYLGRFRTIIFSSLIYILGPGLLALSATAPSLRPPDCPNNSESNTSCTSPSSFQVIFFFFSLYLVAIGCAGYKPCTQAFGADQFDGQNTEECKWKGSFFNLWTFGLCFGGIISHLTLNYIQDNIGWGLGFGIPCIFMAIALIVFLFGTKTYRYSKTEDKENPMLRIGRVFVAAVKNWRTTKSSWATIEEEETGLPCCLRVGDHQFKFLDKALIDTSNDAIGSRKHGLPCSVSQVEDAKAVLCLFPIWITCLMYAVVATQSTTFFAKQASTLDRSLGPNFQIPAAAIQMFISLSLILFIIIYDRLFVPMARAFTGKPNGITTLQRIGSGIFISTITMALAAIVEKKRLQTALDFGLIDMPKATIPMSLWWLIPQYVLLGLATLFTMIGLQEFFYDQVPDGLRSIGLSLYSSIFGVGSFLSGFIISVIDKVTSRRGHYSWFSDNLNRAHLDYFYWVLVGLSVVQFVAYLYFSNSYLYKRRASM</sequence>
<dbReference type="EMBL" id="MVGT01000731">
    <property type="protein sequence ID" value="OVA15859.1"/>
    <property type="molecule type" value="Genomic_DNA"/>
</dbReference>
<evidence type="ECO:0000313" key="10">
    <source>
        <dbReference type="EMBL" id="OVA15859.1"/>
    </source>
</evidence>
<evidence type="ECO:0000256" key="2">
    <source>
        <dbReference type="ARBA" id="ARBA00005982"/>
    </source>
</evidence>
<evidence type="ECO:0000256" key="9">
    <source>
        <dbReference type="SAM" id="Phobius"/>
    </source>
</evidence>
<evidence type="ECO:0000256" key="8">
    <source>
        <dbReference type="SAM" id="MobiDB-lite"/>
    </source>
</evidence>
<evidence type="ECO:0000256" key="7">
    <source>
        <dbReference type="ARBA" id="ARBA00023136"/>
    </source>
</evidence>
<feature type="transmembrane region" description="Helical" evidence="9">
    <location>
        <begin position="125"/>
        <end position="147"/>
    </location>
</feature>
<comment type="subcellular location">
    <subcellularLocation>
        <location evidence="1">Membrane</location>
        <topology evidence="1">Multi-pass membrane protein</topology>
    </subcellularLocation>
</comment>
<dbReference type="InterPro" id="IPR036259">
    <property type="entry name" value="MFS_trans_sf"/>
</dbReference>
<feature type="transmembrane region" description="Helical" evidence="9">
    <location>
        <begin position="98"/>
        <end position="118"/>
    </location>
</feature>
<dbReference type="InterPro" id="IPR000109">
    <property type="entry name" value="POT_fam"/>
</dbReference>
<feature type="transmembrane region" description="Helical" evidence="9">
    <location>
        <begin position="213"/>
        <end position="235"/>
    </location>
</feature>
<feature type="transmembrane region" description="Helical" evidence="9">
    <location>
        <begin position="355"/>
        <end position="374"/>
    </location>
</feature>
<dbReference type="InterPro" id="IPR018456">
    <property type="entry name" value="PTR2_symporter_CS"/>
</dbReference>
<dbReference type="OMA" id="LKLAPIW"/>
<dbReference type="PANTHER" id="PTHR11654">
    <property type="entry name" value="OLIGOPEPTIDE TRANSPORTER-RELATED"/>
    <property type="match status" value="1"/>
</dbReference>
<dbReference type="GO" id="GO:0080054">
    <property type="term" value="F:low-affinity nitrate transmembrane transporter activity"/>
    <property type="evidence" value="ECO:0007669"/>
    <property type="project" value="UniProtKB-ARBA"/>
</dbReference>
<feature type="transmembrane region" description="Helical" evidence="9">
    <location>
        <begin position="565"/>
        <end position="584"/>
    </location>
</feature>
<evidence type="ECO:0000256" key="6">
    <source>
        <dbReference type="ARBA" id="ARBA00022989"/>
    </source>
</evidence>
<protein>
    <submittedName>
        <fullName evidence="10">Proton-dependent oligopeptide transporter family</fullName>
    </submittedName>
</protein>
<dbReference type="Gene3D" id="1.20.1250.20">
    <property type="entry name" value="MFS general substrate transporter like domains"/>
    <property type="match status" value="1"/>
</dbReference>
<dbReference type="PROSITE" id="PS01022">
    <property type="entry name" value="PTR2_1"/>
    <property type="match status" value="1"/>
</dbReference>
<feature type="transmembrane region" description="Helical" evidence="9">
    <location>
        <begin position="520"/>
        <end position="541"/>
    </location>
</feature>
<reference evidence="10 11" key="1">
    <citation type="journal article" date="2017" name="Mol. Plant">
        <title>The Genome of Medicinal Plant Macleaya cordata Provides New Insights into Benzylisoquinoline Alkaloids Metabolism.</title>
        <authorList>
            <person name="Liu X."/>
            <person name="Liu Y."/>
            <person name="Huang P."/>
            <person name="Ma Y."/>
            <person name="Qing Z."/>
            <person name="Tang Q."/>
            <person name="Cao H."/>
            <person name="Cheng P."/>
            <person name="Zheng Y."/>
            <person name="Yuan Z."/>
            <person name="Zhou Y."/>
            <person name="Liu J."/>
            <person name="Tang Z."/>
            <person name="Zhuo Y."/>
            <person name="Zhang Y."/>
            <person name="Yu L."/>
            <person name="Huang J."/>
            <person name="Yang P."/>
            <person name="Peng Q."/>
            <person name="Zhang J."/>
            <person name="Jiang W."/>
            <person name="Zhang Z."/>
            <person name="Lin K."/>
            <person name="Ro D.K."/>
            <person name="Chen X."/>
            <person name="Xiong X."/>
            <person name="Shang Y."/>
            <person name="Huang S."/>
            <person name="Zeng J."/>
        </authorList>
    </citation>
    <scope>NUCLEOTIDE SEQUENCE [LARGE SCALE GENOMIC DNA]</scope>
    <source>
        <strain evidence="11">cv. BLH2017</strain>
        <tissue evidence="10">Root</tissue>
    </source>
</reference>
<feature type="compositionally biased region" description="Polar residues" evidence="8">
    <location>
        <begin position="17"/>
        <end position="29"/>
    </location>
</feature>
<comment type="similarity">
    <text evidence="2">Belongs to the major facilitator superfamily. Proton-dependent oligopeptide transporter (POT/PTR) (TC 2.A.17) family.</text>
</comment>
<keyword evidence="3" id="KW-0813">Transport</keyword>
<dbReference type="CDD" id="cd17417">
    <property type="entry name" value="MFS_NPF5"/>
    <property type="match status" value="1"/>
</dbReference>
<keyword evidence="7 9" id="KW-0472">Membrane</keyword>
<dbReference type="GO" id="GO:0009705">
    <property type="term" value="C:plant-type vacuole membrane"/>
    <property type="evidence" value="ECO:0007669"/>
    <property type="project" value="UniProtKB-ARBA"/>
</dbReference>
<dbReference type="Proteomes" id="UP000195402">
    <property type="component" value="Unassembled WGS sequence"/>
</dbReference>
<keyword evidence="4" id="KW-0597">Phosphoprotein</keyword>
<dbReference type="InParanoid" id="A0A200QZG1"/>
<keyword evidence="6 9" id="KW-1133">Transmembrane helix</keyword>
<dbReference type="FunFam" id="1.20.1250.20:FF:000147">
    <property type="entry name" value="Protein NRT1/ PTR family 5.10"/>
    <property type="match status" value="1"/>
</dbReference>
<name>A0A200QZG1_MACCD</name>
<dbReference type="GO" id="GO:0071916">
    <property type="term" value="F:dipeptide transmembrane transporter activity"/>
    <property type="evidence" value="ECO:0007669"/>
    <property type="project" value="InterPro"/>
</dbReference>
<evidence type="ECO:0000256" key="4">
    <source>
        <dbReference type="ARBA" id="ARBA00022553"/>
    </source>
</evidence>